<dbReference type="EMBL" id="BAAAHK010000004">
    <property type="protein sequence ID" value="GAA0933546.1"/>
    <property type="molecule type" value="Genomic_DNA"/>
</dbReference>
<name>A0ABN1PUP2_9ACTN</name>
<comment type="caution">
    <text evidence="1">The sequence shown here is derived from an EMBL/GenBank/DDBJ whole genome shotgun (WGS) entry which is preliminary data.</text>
</comment>
<evidence type="ECO:0000313" key="2">
    <source>
        <dbReference type="Proteomes" id="UP001500542"/>
    </source>
</evidence>
<gene>
    <name evidence="1" type="ORF">GCM10009554_18800</name>
</gene>
<keyword evidence="2" id="KW-1185">Reference proteome</keyword>
<accession>A0ABN1PUP2</accession>
<evidence type="ECO:0000313" key="1">
    <source>
        <dbReference type="EMBL" id="GAA0933546.1"/>
    </source>
</evidence>
<sequence>MSLGLVAAGSGQAWAAYSGFGWESGGVQGWAVDWDGTSISSSTTYKFAGTRSLKLPQTGEQYAGYRSGSDLTGIGVGSVVTFKMYLPASANHPIEAKGYVTDGNNGSFIERFGQHIVLTPGAWNTFTLTIPAVTSIEGIGVEVDNPGWTGAVYLDAVSWTAP</sequence>
<dbReference type="Proteomes" id="UP001500542">
    <property type="component" value="Unassembled WGS sequence"/>
</dbReference>
<proteinExistence type="predicted"/>
<protein>
    <submittedName>
        <fullName evidence="1">Uncharacterized protein</fullName>
    </submittedName>
</protein>
<reference evidence="1 2" key="1">
    <citation type="journal article" date="2019" name="Int. J. Syst. Evol. Microbiol.">
        <title>The Global Catalogue of Microorganisms (GCM) 10K type strain sequencing project: providing services to taxonomists for standard genome sequencing and annotation.</title>
        <authorList>
            <consortium name="The Broad Institute Genomics Platform"/>
            <consortium name="The Broad Institute Genome Sequencing Center for Infectious Disease"/>
            <person name="Wu L."/>
            <person name="Ma J."/>
        </authorList>
    </citation>
    <scope>NUCLEOTIDE SEQUENCE [LARGE SCALE GENOMIC DNA]</scope>
    <source>
        <strain evidence="1 2">JCM 10977</strain>
    </source>
</reference>
<organism evidence="1 2">
    <name type="scientific">Kribbella koreensis</name>
    <dbReference type="NCBI Taxonomy" id="57909"/>
    <lineage>
        <taxon>Bacteria</taxon>
        <taxon>Bacillati</taxon>
        <taxon>Actinomycetota</taxon>
        <taxon>Actinomycetes</taxon>
        <taxon>Propionibacteriales</taxon>
        <taxon>Kribbellaceae</taxon>
        <taxon>Kribbella</taxon>
    </lineage>
</organism>
<dbReference type="Gene3D" id="2.60.120.260">
    <property type="entry name" value="Galactose-binding domain-like"/>
    <property type="match status" value="1"/>
</dbReference>